<dbReference type="InterPro" id="IPR017853">
    <property type="entry name" value="GH"/>
</dbReference>
<comment type="caution">
    <text evidence="3">The sequence shown here is derived from an EMBL/GenBank/DDBJ whole genome shotgun (WGS) entry which is preliminary data.</text>
</comment>
<feature type="domain" description="Glycosyl hydrolase family 13 catalytic" evidence="2">
    <location>
        <begin position="102"/>
        <end position="520"/>
    </location>
</feature>
<dbReference type="Gene3D" id="2.60.40.10">
    <property type="entry name" value="Immunoglobulins"/>
    <property type="match status" value="1"/>
</dbReference>
<dbReference type="NCBIfam" id="TIGR02104">
    <property type="entry name" value="pulA_typeI"/>
    <property type="match status" value="1"/>
</dbReference>
<dbReference type="SUPFAM" id="SSF51445">
    <property type="entry name" value="(Trans)glycosidases"/>
    <property type="match status" value="1"/>
</dbReference>
<proteinExistence type="inferred from homology"/>
<evidence type="ECO:0000313" key="3">
    <source>
        <dbReference type="EMBL" id="MBF4694634.1"/>
    </source>
</evidence>
<reference evidence="3 4" key="1">
    <citation type="submission" date="2020-11" db="EMBL/GenBank/DDBJ databases">
        <title>Fusibacter basophilias sp. nov.</title>
        <authorList>
            <person name="Qiu D."/>
        </authorList>
    </citation>
    <scope>NUCLEOTIDE SEQUENCE [LARGE SCALE GENOMIC DNA]</scope>
    <source>
        <strain evidence="3 4">Q10-2</strain>
    </source>
</reference>
<dbReference type="PANTHER" id="PTHR43002">
    <property type="entry name" value="GLYCOGEN DEBRANCHING ENZYME"/>
    <property type="match status" value="1"/>
</dbReference>
<dbReference type="InterPro" id="IPR014756">
    <property type="entry name" value="Ig_E-set"/>
</dbReference>
<name>A0ABR9ZW17_9FIRM</name>
<dbReference type="EC" id="3.2.1.41" evidence="3"/>
<dbReference type="CDD" id="cd02860">
    <property type="entry name" value="E_set_Pullulanase"/>
    <property type="match status" value="1"/>
</dbReference>
<dbReference type="GO" id="GO:0051060">
    <property type="term" value="F:pullulanase activity"/>
    <property type="evidence" value="ECO:0007669"/>
    <property type="project" value="UniProtKB-EC"/>
</dbReference>
<dbReference type="EMBL" id="JADKNH010000010">
    <property type="protein sequence ID" value="MBF4694634.1"/>
    <property type="molecule type" value="Genomic_DNA"/>
</dbReference>
<dbReference type="CDD" id="cd11341">
    <property type="entry name" value="AmyAc_Pullulanase_LD-like"/>
    <property type="match status" value="1"/>
</dbReference>
<organism evidence="3 4">
    <name type="scientific">Fusibacter ferrireducens</name>
    <dbReference type="NCBI Taxonomy" id="2785058"/>
    <lineage>
        <taxon>Bacteria</taxon>
        <taxon>Bacillati</taxon>
        <taxon>Bacillota</taxon>
        <taxon>Clostridia</taxon>
        <taxon>Eubacteriales</taxon>
        <taxon>Eubacteriales Family XII. Incertae Sedis</taxon>
        <taxon>Fusibacter</taxon>
    </lineage>
</organism>
<dbReference type="Pfam" id="PF02922">
    <property type="entry name" value="CBM_48"/>
    <property type="match status" value="1"/>
</dbReference>
<dbReference type="Gene3D" id="3.20.20.80">
    <property type="entry name" value="Glycosidases"/>
    <property type="match status" value="1"/>
</dbReference>
<dbReference type="RefSeq" id="WP_194702876.1">
    <property type="nucleotide sequence ID" value="NZ_JADKNH010000010.1"/>
</dbReference>
<gene>
    <name evidence="3" type="primary">pulA</name>
    <name evidence="3" type="ORF">ISU02_16095</name>
</gene>
<dbReference type="InterPro" id="IPR011840">
    <property type="entry name" value="PulA_typeI"/>
</dbReference>
<dbReference type="InterPro" id="IPR013783">
    <property type="entry name" value="Ig-like_fold"/>
</dbReference>
<protein>
    <submittedName>
        <fullName evidence="3">Type I pullulanase</fullName>
        <ecNumber evidence="3">3.2.1.41</ecNumber>
    </submittedName>
</protein>
<dbReference type="SMART" id="SM00642">
    <property type="entry name" value="Aamy"/>
    <property type="match status" value="1"/>
</dbReference>
<dbReference type="InterPro" id="IPR004193">
    <property type="entry name" value="Glyco_hydro_13_N"/>
</dbReference>
<keyword evidence="4" id="KW-1185">Reference proteome</keyword>
<evidence type="ECO:0000259" key="2">
    <source>
        <dbReference type="SMART" id="SM00642"/>
    </source>
</evidence>
<keyword evidence="3" id="KW-0378">Hydrolase</keyword>
<sequence length="645" mass="73357">MEYPVTGRKLGYNYTPVETEFNVWAPTHDDVQLALYEHPNALDRTLHAMTKSEDGVHTVKILGDLHGFFYTYIVNHEIEVTDPYGVSASANSLRTAVLDLRQTDPEGFADHVIPKGNLNCDAILYELHIKDFTGDQSSGVKHKGKFLGLTEKGSQLEGYATGLDHIADLGVTHVHLMPINDYLSVDELSDAPESYNWGYDPEHFNLPEGSYSLSPNDPVSRVMELKMLIQSLHERGLKVILDVVYNHTFRGPQSNFNALVPNYYYRVTQEGIFSNGSGCGNEFASEKPMGRKFIIDSLCYWAREYKVDGFRFDLMALIDIDTINLSIQELKKINPEMMIYGEPWTGGLSLLPESNRIYKGIQCNQCFSLFNDDFRNAIKGDNDGTGHGFVQGNKDAEYNVKVGILGSIPYDQTYMGFAMNPCETINYFNAHDNLIIFDKLSKSMPNSSYEDWIKMNKLCFNIIMTSQGIPFFHAGNEFLRSKKGNHNSYNAPLSINAINWHDKKTHYAFYLYVKDLIELRKTHDCFRITDTALIKKNIHFVDIESSGSNTIVYSIHVDDKEDYDCLLIVHNAHYEIFKLSIADVLRSLCCDLELEITYKTTEIEIKQIFNESGLLHDPVEIPDIAKHIVGINPYSSAIYTFKRLK</sequence>
<keyword evidence="3" id="KW-0326">Glycosidase</keyword>
<dbReference type="InterPro" id="IPR006047">
    <property type="entry name" value="GH13_cat_dom"/>
</dbReference>
<dbReference type="Pfam" id="PF00128">
    <property type="entry name" value="Alpha-amylase"/>
    <property type="match status" value="1"/>
</dbReference>
<accession>A0ABR9ZW17</accession>
<comment type="similarity">
    <text evidence="1">Belongs to the glycosyl hydrolase 13 family.</text>
</comment>
<dbReference type="Proteomes" id="UP000614200">
    <property type="component" value="Unassembled WGS sequence"/>
</dbReference>
<evidence type="ECO:0000313" key="4">
    <source>
        <dbReference type="Proteomes" id="UP000614200"/>
    </source>
</evidence>
<dbReference type="SUPFAM" id="SSF81296">
    <property type="entry name" value="E set domains"/>
    <property type="match status" value="1"/>
</dbReference>
<evidence type="ECO:0000256" key="1">
    <source>
        <dbReference type="ARBA" id="ARBA00008061"/>
    </source>
</evidence>